<proteinExistence type="predicted"/>
<dbReference type="PANTHER" id="PTHR32093">
    <property type="entry name" value="LEUCINE-RICH REPEAT EXTENSIN-LIKE PROTEIN 3-RELATED"/>
    <property type="match status" value="1"/>
</dbReference>
<feature type="compositionally biased region" description="Basic residues" evidence="7">
    <location>
        <begin position="381"/>
        <end position="468"/>
    </location>
</feature>
<keyword evidence="6" id="KW-0325">Glycoprotein</keyword>
<dbReference type="Gene3D" id="3.80.10.10">
    <property type="entry name" value="Ribonuclease Inhibitor"/>
    <property type="match status" value="2"/>
</dbReference>
<reference evidence="9" key="2">
    <citation type="submission" date="2015-07" db="EMBL/GenBank/DDBJ databases">
        <authorList>
            <person name="Noorani M."/>
        </authorList>
    </citation>
    <scope>NUCLEOTIDE SEQUENCE</scope>
    <source>
        <strain evidence="9">Yugu1</strain>
    </source>
</reference>
<feature type="chain" id="PRO_5016753291" description="Leucine-rich repeat-containing N-terminal plant-type domain-containing protein" evidence="8">
    <location>
        <begin position="28"/>
        <end position="547"/>
    </location>
</feature>
<evidence type="ECO:0000256" key="1">
    <source>
        <dbReference type="ARBA" id="ARBA00004613"/>
    </source>
</evidence>
<evidence type="ECO:0000256" key="2">
    <source>
        <dbReference type="ARBA" id="ARBA00022525"/>
    </source>
</evidence>
<feature type="compositionally biased region" description="Basic and acidic residues" evidence="7">
    <location>
        <begin position="361"/>
        <end position="370"/>
    </location>
</feature>
<feature type="signal peptide" evidence="8">
    <location>
        <begin position="1"/>
        <end position="27"/>
    </location>
</feature>
<keyword evidence="5" id="KW-0677">Repeat</keyword>
<evidence type="ECO:0000256" key="6">
    <source>
        <dbReference type="ARBA" id="ARBA00023180"/>
    </source>
</evidence>
<dbReference type="InterPro" id="IPR051582">
    <property type="entry name" value="LRR_extensin-like_regulator"/>
</dbReference>
<dbReference type="Pfam" id="PF00560">
    <property type="entry name" value="LRR_1"/>
    <property type="match status" value="1"/>
</dbReference>
<dbReference type="EMBL" id="CM003532">
    <property type="protein sequence ID" value="RCV26021.1"/>
    <property type="molecule type" value="Genomic_DNA"/>
</dbReference>
<gene>
    <name evidence="9" type="ORF">SETIT_5G211700v2</name>
</gene>
<evidence type="ECO:0000256" key="3">
    <source>
        <dbReference type="ARBA" id="ARBA00022614"/>
    </source>
</evidence>
<dbReference type="PANTHER" id="PTHR32093:SF107">
    <property type="entry name" value="OS01G0594300 PROTEIN"/>
    <property type="match status" value="1"/>
</dbReference>
<dbReference type="OrthoDB" id="676979at2759"/>
<keyword evidence="3" id="KW-0433">Leucine-rich repeat</keyword>
<accession>A0A368R748</accession>
<keyword evidence="4 8" id="KW-0732">Signal</keyword>
<dbReference type="SUPFAM" id="SSF52058">
    <property type="entry name" value="L domain-like"/>
    <property type="match status" value="1"/>
</dbReference>
<evidence type="ECO:0000256" key="5">
    <source>
        <dbReference type="ARBA" id="ARBA00022737"/>
    </source>
</evidence>
<dbReference type="InterPro" id="IPR032675">
    <property type="entry name" value="LRR_dom_sf"/>
</dbReference>
<protein>
    <recommendedName>
        <fullName evidence="10">Leucine-rich repeat-containing N-terminal plant-type domain-containing protein</fullName>
    </recommendedName>
</protein>
<feature type="compositionally biased region" description="Low complexity" evidence="7">
    <location>
        <begin position="504"/>
        <end position="514"/>
    </location>
</feature>
<dbReference type="InterPro" id="IPR001611">
    <property type="entry name" value="Leu-rich_rpt"/>
</dbReference>
<name>A0A368R748_SETIT</name>
<evidence type="ECO:0000256" key="7">
    <source>
        <dbReference type="SAM" id="MobiDB-lite"/>
    </source>
</evidence>
<feature type="compositionally biased region" description="Basic residues" evidence="7">
    <location>
        <begin position="475"/>
        <end position="503"/>
    </location>
</feature>
<feature type="region of interest" description="Disordered" evidence="7">
    <location>
        <begin position="361"/>
        <end position="525"/>
    </location>
</feature>
<feature type="region of interest" description="Disordered" evidence="7">
    <location>
        <begin position="203"/>
        <end position="226"/>
    </location>
</feature>
<dbReference type="AlphaFoldDB" id="A0A368R748"/>
<feature type="compositionally biased region" description="Low complexity" evidence="7">
    <location>
        <begin position="203"/>
        <end position="222"/>
    </location>
</feature>
<dbReference type="Pfam" id="PF13855">
    <property type="entry name" value="LRR_8"/>
    <property type="match status" value="1"/>
</dbReference>
<evidence type="ECO:0000313" key="9">
    <source>
        <dbReference type="EMBL" id="RCV26021.1"/>
    </source>
</evidence>
<dbReference type="GO" id="GO:0005576">
    <property type="term" value="C:extracellular region"/>
    <property type="evidence" value="ECO:0007669"/>
    <property type="project" value="UniProtKB-SubCell"/>
</dbReference>
<keyword evidence="2" id="KW-0964">Secreted</keyword>
<comment type="subcellular location">
    <subcellularLocation>
        <location evidence="1">Secreted</location>
    </subcellularLocation>
</comment>
<evidence type="ECO:0008006" key="10">
    <source>
        <dbReference type="Google" id="ProtNLM"/>
    </source>
</evidence>
<sequence>MTPPPKTLPLLLLFLLIAPHLLASASAAFVSRGLSASDAARIRRRQLLQYSSGGDHGHDDVAAVDPSYSFPNPRLRDAYVALQAWRRAILSDPRNVTGTWHGPDVCAYAGIFCAPSPTDPHLTVVASVDLNHADLAGHLPEELGLLTDLAVLHLNSNRFCGLLCALHELDLSNNRLVGPFPDVVLRMPGLRYLDLRYNDFEGPSSSTASSTPSSSTPTDSASGIPDNVGNSPASVLVLANNDFGGCLPASVANMSGTLDQIILMNTGLKSCIPPEIGALKGLTVLDLSFNKLMGAIPGELAGLRSVEQLDLGHNRLVGDVPEGICHLPRLQNFTYSYNFITGEPRVCLLVDHVFDRRNCVPDRPDQRSPEHCSFFENHHSTTPHRRHPTTRCHRRTGTSRHRRLQPTPRSHRRHTTRYHRRTATSRHHLQPTTSRHHRHLQSTTIRHRRPTTRCRRRTGTSRRRRHRPASPSTTTRRRHRLPPRRTRRCRPRSGTRHPRRHHGSCPSCRCTTTRPRPRRRPGGRREKLDSFREFFFPYLVIGHTVHC</sequence>
<dbReference type="FunFam" id="3.80.10.10:FF:000041">
    <property type="entry name" value="LRR receptor-like serine/threonine-protein kinase ERECTA"/>
    <property type="match status" value="1"/>
</dbReference>
<evidence type="ECO:0000256" key="8">
    <source>
        <dbReference type="SAM" id="SignalP"/>
    </source>
</evidence>
<reference evidence="9" key="1">
    <citation type="journal article" date="2012" name="Nat. Biotechnol.">
        <title>Reference genome sequence of the model plant Setaria.</title>
        <authorList>
            <person name="Bennetzen J.L."/>
            <person name="Schmutz J."/>
            <person name="Wang H."/>
            <person name="Percifield R."/>
            <person name="Hawkins J."/>
            <person name="Pontaroli A.C."/>
            <person name="Estep M."/>
            <person name="Feng L."/>
            <person name="Vaughn J.N."/>
            <person name="Grimwood J."/>
            <person name="Jenkins J."/>
            <person name="Barry K."/>
            <person name="Lindquist E."/>
            <person name="Hellsten U."/>
            <person name="Deshpande S."/>
            <person name="Wang X."/>
            <person name="Wu X."/>
            <person name="Mitros T."/>
            <person name="Triplett J."/>
            <person name="Yang X."/>
            <person name="Ye C.Y."/>
            <person name="Mauro-Herrera M."/>
            <person name="Wang L."/>
            <person name="Li P."/>
            <person name="Sharma M."/>
            <person name="Sharma R."/>
            <person name="Ronald P.C."/>
            <person name="Panaud O."/>
            <person name="Kellogg E.A."/>
            <person name="Brutnell T.P."/>
            <person name="Doust A.N."/>
            <person name="Tuskan G.A."/>
            <person name="Rokhsar D."/>
            <person name="Devos K.M."/>
        </authorList>
    </citation>
    <scope>NUCLEOTIDE SEQUENCE [LARGE SCALE GENOMIC DNA]</scope>
    <source>
        <strain evidence="9">Yugu1</strain>
    </source>
</reference>
<organism evidence="9">
    <name type="scientific">Setaria italica</name>
    <name type="common">Foxtail millet</name>
    <name type="synonym">Panicum italicum</name>
    <dbReference type="NCBI Taxonomy" id="4555"/>
    <lineage>
        <taxon>Eukaryota</taxon>
        <taxon>Viridiplantae</taxon>
        <taxon>Streptophyta</taxon>
        <taxon>Embryophyta</taxon>
        <taxon>Tracheophyta</taxon>
        <taxon>Spermatophyta</taxon>
        <taxon>Magnoliopsida</taxon>
        <taxon>Liliopsida</taxon>
        <taxon>Poales</taxon>
        <taxon>Poaceae</taxon>
        <taxon>PACMAD clade</taxon>
        <taxon>Panicoideae</taxon>
        <taxon>Panicodae</taxon>
        <taxon>Paniceae</taxon>
        <taxon>Cenchrinae</taxon>
        <taxon>Setaria</taxon>
    </lineage>
</organism>
<dbReference type="STRING" id="4555.A0A368R748"/>
<evidence type="ECO:0000256" key="4">
    <source>
        <dbReference type="ARBA" id="ARBA00022729"/>
    </source>
</evidence>
<dbReference type="PRINTS" id="PR00019">
    <property type="entry name" value="LEURICHRPT"/>
</dbReference>